<gene>
    <name evidence="2" type="ORF">SAMN05444390_11215</name>
</gene>
<evidence type="ECO:0000313" key="3">
    <source>
        <dbReference type="Proteomes" id="UP000236745"/>
    </source>
</evidence>
<dbReference type="InterPro" id="IPR022500">
    <property type="entry name" value="PRTRC_ThiF"/>
</dbReference>
<dbReference type="NCBIfam" id="TIGR03736">
    <property type="entry name" value="PRTRC_ThiF"/>
    <property type="match status" value="1"/>
</dbReference>
<dbReference type="InterPro" id="IPR000594">
    <property type="entry name" value="ThiF_NAD_FAD-bd"/>
</dbReference>
<evidence type="ECO:0000259" key="1">
    <source>
        <dbReference type="Pfam" id="PF00899"/>
    </source>
</evidence>
<protein>
    <submittedName>
        <fullName evidence="2">PRTRC system ThiF family protein</fullName>
    </submittedName>
</protein>
<evidence type="ECO:0000313" key="2">
    <source>
        <dbReference type="EMBL" id="SEG89415.1"/>
    </source>
</evidence>
<accession>A0A1H6DXV7</accession>
<dbReference type="Gene3D" id="3.40.50.720">
    <property type="entry name" value="NAD(P)-binding Rossmann-like Domain"/>
    <property type="match status" value="1"/>
</dbReference>
<proteinExistence type="predicted"/>
<dbReference type="RefSeq" id="WP_104005999.1">
    <property type="nucleotide sequence ID" value="NZ_FNVQ01000012.1"/>
</dbReference>
<dbReference type="EMBL" id="FNVQ01000012">
    <property type="protein sequence ID" value="SEG89415.1"/>
    <property type="molecule type" value="Genomic_DNA"/>
</dbReference>
<dbReference type="SUPFAM" id="SSF69572">
    <property type="entry name" value="Activating enzymes of the ubiquitin-like proteins"/>
    <property type="match status" value="1"/>
</dbReference>
<organism evidence="2 3">
    <name type="scientific">Marinobacterium lutimaris</name>
    <dbReference type="NCBI Taxonomy" id="568106"/>
    <lineage>
        <taxon>Bacteria</taxon>
        <taxon>Pseudomonadati</taxon>
        <taxon>Pseudomonadota</taxon>
        <taxon>Gammaproteobacteria</taxon>
        <taxon>Oceanospirillales</taxon>
        <taxon>Oceanospirillaceae</taxon>
        <taxon>Marinobacterium</taxon>
    </lineage>
</organism>
<dbReference type="OrthoDB" id="9804286at2"/>
<dbReference type="AlphaFoldDB" id="A0A1H6DXV7"/>
<keyword evidence="3" id="KW-1185">Reference proteome</keyword>
<dbReference type="Pfam" id="PF00899">
    <property type="entry name" value="ThiF"/>
    <property type="match status" value="1"/>
</dbReference>
<sequence>MSYKLPSSWLGRPLRVAVLGCGGTGYYIGTNLFMLERVLNTLYREASFQSIDLFDTKTIKAPNLSRTGYLPAEVGFYKSDILAHRLNAALGYSVFKSIPTNACASTLLGGHYDLIITATDSVESRMMVANMASKVRSTQVTLWLDTGVEKATASTVLGELSTDPKRLPVATDLFPRLPEGEQHQEASCDMQTSLARQAFGINQQIAGQAVNLLSQLLLDGEIEYHGSMLDLKSGFNSPIRVDRDTWASFGYAA</sequence>
<name>A0A1H6DXV7_9GAMM</name>
<dbReference type="GO" id="GO:0008641">
    <property type="term" value="F:ubiquitin-like modifier activating enzyme activity"/>
    <property type="evidence" value="ECO:0007669"/>
    <property type="project" value="InterPro"/>
</dbReference>
<reference evidence="2 3" key="1">
    <citation type="submission" date="2016-10" db="EMBL/GenBank/DDBJ databases">
        <authorList>
            <person name="de Groot N.N."/>
        </authorList>
    </citation>
    <scope>NUCLEOTIDE SEQUENCE [LARGE SCALE GENOMIC DNA]</scope>
    <source>
        <strain evidence="2 3">DSM 22012</strain>
    </source>
</reference>
<dbReference type="Proteomes" id="UP000236745">
    <property type="component" value="Unassembled WGS sequence"/>
</dbReference>
<dbReference type="InterPro" id="IPR035985">
    <property type="entry name" value="Ubiquitin-activating_enz"/>
</dbReference>
<feature type="domain" description="THIF-type NAD/FAD binding fold" evidence="1">
    <location>
        <begin position="14"/>
        <end position="232"/>
    </location>
</feature>